<dbReference type="InterPro" id="IPR051056">
    <property type="entry name" value="Glycosyl_Hydrolase_73"/>
</dbReference>
<evidence type="ECO:0000313" key="13">
    <source>
        <dbReference type="EMBL" id="QWU83170.1"/>
    </source>
</evidence>
<keyword evidence="13" id="KW-0282">Flagellum</keyword>
<name>A0ABX8HS47_9PSED</name>
<evidence type="ECO:0000259" key="12">
    <source>
        <dbReference type="SMART" id="SM00047"/>
    </source>
</evidence>
<evidence type="ECO:0000256" key="7">
    <source>
        <dbReference type="ARBA" id="ARBA00022795"/>
    </source>
</evidence>
<dbReference type="Pfam" id="PF01832">
    <property type="entry name" value="Glucosaminidase"/>
    <property type="match status" value="1"/>
</dbReference>
<keyword evidence="10" id="KW-0961">Cell wall biogenesis/degradation</keyword>
<comment type="similarity">
    <text evidence="3">In the N-terminal section; belongs to the FlgJ family.</text>
</comment>
<dbReference type="PANTHER" id="PTHR33308">
    <property type="entry name" value="PEPTIDOGLYCAN HYDROLASE FLGJ"/>
    <property type="match status" value="1"/>
</dbReference>
<dbReference type="NCBIfam" id="TIGR02541">
    <property type="entry name" value="flagell_FlgJ"/>
    <property type="match status" value="1"/>
</dbReference>
<evidence type="ECO:0000256" key="4">
    <source>
        <dbReference type="ARBA" id="ARBA00007974"/>
    </source>
</evidence>
<evidence type="ECO:0000256" key="3">
    <source>
        <dbReference type="ARBA" id="ARBA00006880"/>
    </source>
</evidence>
<comment type="function">
    <text evidence="1">Flagellum-specific muramidase which hydrolyzes the peptidoglycan layer to assemble the rod structure in the periplasmic space.</text>
</comment>
<protein>
    <recommendedName>
        <fullName evidence="5">Peptidoglycan hydrolase FlgJ</fullName>
    </recommendedName>
    <alternativeName>
        <fullName evidence="11">Muramidase FlgJ</fullName>
    </alternativeName>
</protein>
<accession>A0ABX8HS47</accession>
<keyword evidence="9" id="KW-0326">Glycosidase</keyword>
<reference evidence="14" key="1">
    <citation type="submission" date="2021-06" db="EMBL/GenBank/DDBJ databases">
        <title>Identification of Pseudomonas cichorii causing bacterial leaf black spot of flue-cured tobacco, a new disease in China.</title>
        <authorList>
            <person name="Lu C.-H."/>
        </authorList>
    </citation>
    <scope>NUCLEOTIDE SEQUENCE [LARGE SCALE GENOMIC DNA]</scope>
    <source>
        <strain evidence="14">LJ2</strain>
    </source>
</reference>
<keyword evidence="14" id="KW-1185">Reference proteome</keyword>
<dbReference type="RefSeq" id="WP_216704476.1">
    <property type="nucleotide sequence ID" value="NZ_CP076668.1"/>
</dbReference>
<evidence type="ECO:0000313" key="14">
    <source>
        <dbReference type="Proteomes" id="UP000683401"/>
    </source>
</evidence>
<evidence type="ECO:0000256" key="5">
    <source>
        <dbReference type="ARBA" id="ARBA00013433"/>
    </source>
</evidence>
<dbReference type="Pfam" id="PF10135">
    <property type="entry name" value="Rod-binding"/>
    <property type="match status" value="1"/>
</dbReference>
<keyword evidence="7" id="KW-1005">Bacterial flagellum biogenesis</keyword>
<keyword evidence="13" id="KW-0966">Cell projection</keyword>
<proteinExistence type="inferred from homology"/>
<keyword evidence="6" id="KW-0574">Periplasm</keyword>
<dbReference type="InterPro" id="IPR002901">
    <property type="entry name" value="MGlyc_endo_b_GlcNAc-like_dom"/>
</dbReference>
<dbReference type="PANTHER" id="PTHR33308:SF9">
    <property type="entry name" value="PEPTIDOGLYCAN HYDROLASE FLGJ"/>
    <property type="match status" value="1"/>
</dbReference>
<keyword evidence="13" id="KW-0969">Cilium</keyword>
<evidence type="ECO:0000256" key="6">
    <source>
        <dbReference type="ARBA" id="ARBA00022764"/>
    </source>
</evidence>
<evidence type="ECO:0000256" key="2">
    <source>
        <dbReference type="ARBA" id="ARBA00004418"/>
    </source>
</evidence>
<comment type="similarity">
    <text evidence="4">In the C-terminal section; belongs to the glycosyl hydrolase 73 family.</text>
</comment>
<keyword evidence="8 13" id="KW-0378">Hydrolase</keyword>
<sequence>MNMADSTTGFALDVQGLEQLKRHSREDAGSSLKEASKQFEALFLQMMLKSMRAAIPKSEMSSNSQTEFYTDMFDQQVAQSLAGKGIGLAEQLTRQLGGSSAKPHSPDVQRGMDAATALFLDLPPSGTNSSESPFAATAYPTQAFESWKRREVSGMNNEQPEHVQAFIARLSEPAQKAARSSGVPAELILAQAALETDWGRRQITTASGADSHNLFGIKAGSQWQGATTQVMTTEYEAGEAQKQMESFRVYPTYDAAFNDYARLIRSRPGYAAARNAADAPQAAIALQQGGYATDPRYAQKLISVMATIGPLRHVPPTAQLD</sequence>
<evidence type="ECO:0000256" key="1">
    <source>
        <dbReference type="ARBA" id="ARBA00002954"/>
    </source>
</evidence>
<dbReference type="GO" id="GO:0016787">
    <property type="term" value="F:hydrolase activity"/>
    <property type="evidence" value="ECO:0007669"/>
    <property type="project" value="UniProtKB-KW"/>
</dbReference>
<feature type="domain" description="Mannosyl-glycoprotein endo-beta-N-acetylglucosamidase-like" evidence="12">
    <location>
        <begin position="156"/>
        <end position="309"/>
    </location>
</feature>
<evidence type="ECO:0000256" key="11">
    <source>
        <dbReference type="ARBA" id="ARBA00030835"/>
    </source>
</evidence>
<organism evidence="13 14">
    <name type="scientific">Pseudomonas lijiangensis</name>
    <dbReference type="NCBI Taxonomy" id="2995658"/>
    <lineage>
        <taxon>Bacteria</taxon>
        <taxon>Pseudomonadati</taxon>
        <taxon>Pseudomonadota</taxon>
        <taxon>Gammaproteobacteria</taxon>
        <taxon>Pseudomonadales</taxon>
        <taxon>Pseudomonadaceae</taxon>
        <taxon>Pseudomonas</taxon>
    </lineage>
</organism>
<comment type="subcellular location">
    <subcellularLocation>
        <location evidence="2">Periplasm</location>
    </subcellularLocation>
</comment>
<evidence type="ECO:0000256" key="9">
    <source>
        <dbReference type="ARBA" id="ARBA00023295"/>
    </source>
</evidence>
<dbReference type="InterPro" id="IPR019301">
    <property type="entry name" value="Flagellar_prot_FlgJ_N"/>
</dbReference>
<evidence type="ECO:0000256" key="10">
    <source>
        <dbReference type="ARBA" id="ARBA00023316"/>
    </source>
</evidence>
<dbReference type="Proteomes" id="UP000683401">
    <property type="component" value="Chromosome"/>
</dbReference>
<dbReference type="SMART" id="SM00047">
    <property type="entry name" value="LYZ2"/>
    <property type="match status" value="1"/>
</dbReference>
<dbReference type="EMBL" id="CP076668">
    <property type="protein sequence ID" value="QWU83170.1"/>
    <property type="molecule type" value="Genomic_DNA"/>
</dbReference>
<gene>
    <name evidence="13" type="primary">flgJ</name>
    <name evidence="13" type="ORF">KQP88_24885</name>
</gene>
<evidence type="ECO:0000256" key="8">
    <source>
        <dbReference type="ARBA" id="ARBA00022801"/>
    </source>
</evidence>
<dbReference type="InterPro" id="IPR013377">
    <property type="entry name" value="FlgJ"/>
</dbReference>